<dbReference type="AlphaFoldDB" id="A0AAN8VVI6"/>
<gene>
    <name evidence="3" type="ORF">RJ641_033596</name>
</gene>
<evidence type="ECO:0000256" key="2">
    <source>
        <dbReference type="SAM" id="SignalP"/>
    </source>
</evidence>
<dbReference type="EMBL" id="JBAMMX010000007">
    <property type="protein sequence ID" value="KAK6936566.1"/>
    <property type="molecule type" value="Genomic_DNA"/>
</dbReference>
<dbReference type="PANTHER" id="PTHR35122">
    <property type="entry name" value="OSJNBA0093F12.14 PROTEIN"/>
    <property type="match status" value="1"/>
</dbReference>
<evidence type="ECO:0000256" key="1">
    <source>
        <dbReference type="SAM" id="MobiDB-lite"/>
    </source>
</evidence>
<organism evidence="3 4">
    <name type="scientific">Dillenia turbinata</name>
    <dbReference type="NCBI Taxonomy" id="194707"/>
    <lineage>
        <taxon>Eukaryota</taxon>
        <taxon>Viridiplantae</taxon>
        <taxon>Streptophyta</taxon>
        <taxon>Embryophyta</taxon>
        <taxon>Tracheophyta</taxon>
        <taxon>Spermatophyta</taxon>
        <taxon>Magnoliopsida</taxon>
        <taxon>eudicotyledons</taxon>
        <taxon>Gunneridae</taxon>
        <taxon>Pentapetalae</taxon>
        <taxon>Dilleniales</taxon>
        <taxon>Dilleniaceae</taxon>
        <taxon>Dillenia</taxon>
    </lineage>
</organism>
<feature type="region of interest" description="Disordered" evidence="1">
    <location>
        <begin position="60"/>
        <end position="85"/>
    </location>
</feature>
<keyword evidence="4" id="KW-1185">Reference proteome</keyword>
<sequence>MFTLILTLIFHNFVYLRGVHYSVYDKNPEDNVRPAVVPDYVIQSQSDTYWAPHPQTGVFGPAEERGFRSAPPNGDNPNGNGDSGESVLELKAWFRPLEDVDKPPAQP</sequence>
<reference evidence="3 4" key="1">
    <citation type="submission" date="2023-12" db="EMBL/GenBank/DDBJ databases">
        <title>A high-quality genome assembly for Dillenia turbinata (Dilleniales).</title>
        <authorList>
            <person name="Chanderbali A."/>
        </authorList>
    </citation>
    <scope>NUCLEOTIDE SEQUENCE [LARGE SCALE GENOMIC DNA]</scope>
    <source>
        <strain evidence="3">LSX21</strain>
        <tissue evidence="3">Leaf</tissue>
    </source>
</reference>
<proteinExistence type="predicted"/>
<feature type="chain" id="PRO_5043001448" evidence="2">
    <location>
        <begin position="19"/>
        <end position="107"/>
    </location>
</feature>
<comment type="caution">
    <text evidence="3">The sequence shown here is derived from an EMBL/GenBank/DDBJ whole genome shotgun (WGS) entry which is preliminary data.</text>
</comment>
<feature type="signal peptide" evidence="2">
    <location>
        <begin position="1"/>
        <end position="18"/>
    </location>
</feature>
<protein>
    <submittedName>
        <fullName evidence="3">Uncharacterized protein</fullName>
    </submittedName>
</protein>
<evidence type="ECO:0000313" key="3">
    <source>
        <dbReference type="EMBL" id="KAK6936566.1"/>
    </source>
</evidence>
<dbReference type="InterPro" id="IPR039291">
    <property type="entry name" value="At5g17165-like"/>
</dbReference>
<dbReference type="Pfam" id="PF22272">
    <property type="entry name" value="LEA_3b"/>
    <property type="match status" value="1"/>
</dbReference>
<keyword evidence="2" id="KW-0732">Signal</keyword>
<dbReference type="Proteomes" id="UP001370490">
    <property type="component" value="Unassembled WGS sequence"/>
</dbReference>
<dbReference type="PANTHER" id="PTHR35122:SF2">
    <property type="entry name" value="OS04G0598000 PROTEIN"/>
    <property type="match status" value="1"/>
</dbReference>
<accession>A0AAN8VVI6</accession>
<feature type="compositionally biased region" description="Low complexity" evidence="1">
    <location>
        <begin position="71"/>
        <end position="80"/>
    </location>
</feature>
<name>A0AAN8VVI6_9MAGN</name>
<evidence type="ECO:0000313" key="4">
    <source>
        <dbReference type="Proteomes" id="UP001370490"/>
    </source>
</evidence>